<feature type="transmembrane region" description="Helical" evidence="1">
    <location>
        <begin position="21"/>
        <end position="44"/>
    </location>
</feature>
<gene>
    <name evidence="2" type="ORF">H8R10_06030</name>
</gene>
<accession>A0A8I0KW95</accession>
<dbReference type="Proteomes" id="UP000627538">
    <property type="component" value="Unassembled WGS sequence"/>
</dbReference>
<name>A0A8I0KW95_9ACTO</name>
<dbReference type="AlphaFoldDB" id="A0A8I0KW95"/>
<dbReference type="EMBL" id="JACRUO010000001">
    <property type="protein sequence ID" value="MBD3689784.1"/>
    <property type="molecule type" value="Genomic_DNA"/>
</dbReference>
<keyword evidence="1" id="KW-0812">Transmembrane</keyword>
<evidence type="ECO:0000256" key="1">
    <source>
        <dbReference type="SAM" id="Phobius"/>
    </source>
</evidence>
<keyword evidence="3" id="KW-1185">Reference proteome</keyword>
<protein>
    <submittedName>
        <fullName evidence="2">Uncharacterized protein</fullName>
    </submittedName>
</protein>
<evidence type="ECO:0000313" key="2">
    <source>
        <dbReference type="EMBL" id="MBD3689784.1"/>
    </source>
</evidence>
<proteinExistence type="predicted"/>
<keyword evidence="1" id="KW-1133">Transmembrane helix</keyword>
<reference evidence="2 3" key="1">
    <citation type="submission" date="2020-08" db="EMBL/GenBank/DDBJ databases">
        <title>Winkia gen. nov., sp. nov., isolated from faeces of the Anser albifrons in China.</title>
        <authorList>
            <person name="Liu Q."/>
        </authorList>
    </citation>
    <scope>NUCLEOTIDE SEQUENCE [LARGE SCALE GENOMIC DNA]</scope>
    <source>
        <strain evidence="2 3">C62</strain>
    </source>
</reference>
<evidence type="ECO:0000313" key="3">
    <source>
        <dbReference type="Proteomes" id="UP000627538"/>
    </source>
</evidence>
<organism evidence="2 3">
    <name type="scientific">Nanchangia anserum</name>
    <dbReference type="NCBI Taxonomy" id="2692125"/>
    <lineage>
        <taxon>Bacteria</taxon>
        <taxon>Bacillati</taxon>
        <taxon>Actinomycetota</taxon>
        <taxon>Actinomycetes</taxon>
        <taxon>Actinomycetales</taxon>
        <taxon>Actinomycetaceae</taxon>
        <taxon>Nanchangia</taxon>
    </lineage>
</organism>
<sequence length="48" mass="5088">MGKKKASRDSEALMRRLLIENAAPIIKAFAAVITATVLLIHAIATLVG</sequence>
<dbReference type="RefSeq" id="WP_191071808.1">
    <property type="nucleotide sequence ID" value="NZ_CP060506.1"/>
</dbReference>
<comment type="caution">
    <text evidence="2">The sequence shown here is derived from an EMBL/GenBank/DDBJ whole genome shotgun (WGS) entry which is preliminary data.</text>
</comment>
<keyword evidence="1" id="KW-0472">Membrane</keyword>